<evidence type="ECO:0000256" key="1">
    <source>
        <dbReference type="ARBA" id="ARBA00022849"/>
    </source>
</evidence>
<dbReference type="PANTHER" id="PTHR43428">
    <property type="entry name" value="ARSENATE REDUCTASE"/>
    <property type="match status" value="1"/>
</dbReference>
<feature type="domain" description="Phosphotyrosine protein phosphatase I" evidence="2">
    <location>
        <begin position="10"/>
        <end position="157"/>
    </location>
</feature>
<proteinExistence type="predicted"/>
<dbReference type="InterPro" id="IPR023485">
    <property type="entry name" value="Ptyr_pPase"/>
</dbReference>
<gene>
    <name evidence="3" type="ORF">SAMN04488589_1054</name>
</gene>
<dbReference type="RefSeq" id="WP_238380733.1">
    <property type="nucleotide sequence ID" value="NZ_FNCA01000003.1"/>
</dbReference>
<dbReference type="EMBL" id="FNCA01000003">
    <property type="protein sequence ID" value="SDF66476.1"/>
    <property type="molecule type" value="Genomic_DNA"/>
</dbReference>
<dbReference type="AlphaFoldDB" id="A0A7Z7AYQ2"/>
<name>A0A7Z7AYQ2_9EURY</name>
<evidence type="ECO:0000313" key="4">
    <source>
        <dbReference type="Proteomes" id="UP000199259"/>
    </source>
</evidence>
<evidence type="ECO:0000259" key="2">
    <source>
        <dbReference type="SMART" id="SM00226"/>
    </source>
</evidence>
<dbReference type="GO" id="GO:0046685">
    <property type="term" value="P:response to arsenic-containing substance"/>
    <property type="evidence" value="ECO:0007669"/>
    <property type="project" value="UniProtKB-KW"/>
</dbReference>
<dbReference type="Gene3D" id="3.40.50.2300">
    <property type="match status" value="1"/>
</dbReference>
<accession>A0A7Z7AYQ2</accession>
<dbReference type="InterPro" id="IPR036196">
    <property type="entry name" value="Ptyr_pPase_sf"/>
</dbReference>
<dbReference type="Pfam" id="PF01451">
    <property type="entry name" value="LMWPc"/>
    <property type="match status" value="1"/>
</dbReference>
<dbReference type="CDD" id="cd16345">
    <property type="entry name" value="LMWP_ArsC"/>
    <property type="match status" value="1"/>
</dbReference>
<dbReference type="Proteomes" id="UP000199259">
    <property type="component" value="Unassembled WGS sequence"/>
</dbReference>
<protein>
    <submittedName>
        <fullName evidence="3">Arsenate reductase</fullName>
    </submittedName>
</protein>
<dbReference type="SMART" id="SM00226">
    <property type="entry name" value="LMWPc"/>
    <property type="match status" value="1"/>
</dbReference>
<evidence type="ECO:0000313" key="3">
    <source>
        <dbReference type="EMBL" id="SDF66476.1"/>
    </source>
</evidence>
<dbReference type="SUPFAM" id="SSF52788">
    <property type="entry name" value="Phosphotyrosine protein phosphatases I"/>
    <property type="match status" value="1"/>
</dbReference>
<reference evidence="3 4" key="1">
    <citation type="submission" date="2016-10" db="EMBL/GenBank/DDBJ databases">
        <authorList>
            <person name="Varghese N."/>
            <person name="Submissions S."/>
        </authorList>
    </citation>
    <scope>NUCLEOTIDE SEQUENCE [LARGE SCALE GENOMIC DNA]</scope>
    <source>
        <strain evidence="3 4">PL 12/M</strain>
    </source>
</reference>
<dbReference type="PANTHER" id="PTHR43428:SF1">
    <property type="entry name" value="ARSENATE REDUCTASE"/>
    <property type="match status" value="1"/>
</dbReference>
<sequence length="157" mass="17805">MEIIEKQNKMKILFVCYHNSARSQMAEGLMKSIYGDSYEVYSAGVETTAVDPRAIQVMREIDIDISGQRSKTMSEYKDVVFDVLVTVCDKAKQACPVCNTPELVGVNVRNDQPQAKKLMHRTFKDPAGATGSDAEQLEFFRQIRDEIKDWIVMVFGK</sequence>
<comment type="caution">
    <text evidence="3">The sequence shown here is derived from an EMBL/GenBank/DDBJ whole genome shotgun (WGS) entry which is preliminary data.</text>
</comment>
<organism evidence="3 4">
    <name type="scientific">Methanolobus vulcani</name>
    <dbReference type="NCBI Taxonomy" id="38026"/>
    <lineage>
        <taxon>Archaea</taxon>
        <taxon>Methanobacteriati</taxon>
        <taxon>Methanobacteriota</taxon>
        <taxon>Stenosarchaea group</taxon>
        <taxon>Methanomicrobia</taxon>
        <taxon>Methanosarcinales</taxon>
        <taxon>Methanosarcinaceae</taxon>
        <taxon>Methanolobus</taxon>
    </lineage>
</organism>
<keyword evidence="1" id="KW-0059">Arsenical resistance</keyword>
<keyword evidence="4" id="KW-1185">Reference proteome</keyword>